<evidence type="ECO:0000313" key="3">
    <source>
        <dbReference type="Proteomes" id="UP000544090"/>
    </source>
</evidence>
<dbReference type="InterPro" id="IPR013830">
    <property type="entry name" value="SGNH_hydro"/>
</dbReference>
<dbReference type="Proteomes" id="UP000544090">
    <property type="component" value="Unassembled WGS sequence"/>
</dbReference>
<dbReference type="EMBL" id="JAAZSQ010000017">
    <property type="protein sequence ID" value="NKX55883.1"/>
    <property type="molecule type" value="Genomic_DNA"/>
</dbReference>
<proteinExistence type="predicted"/>
<dbReference type="InterPro" id="IPR051532">
    <property type="entry name" value="Ester_Hydrolysis_Enzymes"/>
</dbReference>
<dbReference type="Pfam" id="PF14606">
    <property type="entry name" value="Lipase_GDSL_3"/>
    <property type="match status" value="1"/>
</dbReference>
<dbReference type="RefSeq" id="WP_168487719.1">
    <property type="nucleotide sequence ID" value="NZ_JAAZSQ010000017.1"/>
</dbReference>
<comment type="caution">
    <text evidence="2">The sequence shown here is derived from an EMBL/GenBank/DDBJ whole genome shotgun (WGS) entry which is preliminary data.</text>
</comment>
<organism evidence="2 3">
    <name type="scientific">Arthrobacter mobilis</name>
    <dbReference type="NCBI Taxonomy" id="2724944"/>
    <lineage>
        <taxon>Bacteria</taxon>
        <taxon>Bacillati</taxon>
        <taxon>Actinomycetota</taxon>
        <taxon>Actinomycetes</taxon>
        <taxon>Micrococcales</taxon>
        <taxon>Micrococcaceae</taxon>
        <taxon>Arthrobacter</taxon>
    </lineage>
</organism>
<dbReference type="SUPFAM" id="SSF52266">
    <property type="entry name" value="SGNH hydrolase"/>
    <property type="match status" value="1"/>
</dbReference>
<dbReference type="Gene3D" id="3.40.50.1110">
    <property type="entry name" value="SGNH hydrolase"/>
    <property type="match status" value="1"/>
</dbReference>
<dbReference type="Gene3D" id="2.60.120.260">
    <property type="entry name" value="Galactose-binding domain-like"/>
    <property type="match status" value="1"/>
</dbReference>
<reference evidence="2 3" key="1">
    <citation type="submission" date="2020-04" db="EMBL/GenBank/DDBJ databases">
        <title>Arthrobacter sp. nov.</title>
        <authorList>
            <person name="Liu S."/>
        </authorList>
    </citation>
    <scope>NUCLEOTIDE SEQUENCE [LARGE SCALE GENOMIC DNA]</scope>
    <source>
        <strain evidence="2 3">E918</strain>
    </source>
</reference>
<name>A0A7X6K6X9_9MICC</name>
<dbReference type="PANTHER" id="PTHR30383">
    <property type="entry name" value="THIOESTERASE 1/PROTEASE 1/LYSOPHOSPHOLIPASE L1"/>
    <property type="match status" value="1"/>
</dbReference>
<feature type="domain" description="SGNH hydrolase-type esterase" evidence="1">
    <location>
        <begin position="142"/>
        <end position="317"/>
    </location>
</feature>
<accession>A0A7X6K6X9</accession>
<dbReference type="AlphaFoldDB" id="A0A7X6K6X9"/>
<sequence>MDPTPFTRGLAFAAKEHVGSRVPPECTERFACDTASAAQVPAGVRLEFSGNAGAVDIDATTGTMHPLAAPVPEQYFSVWLSGRLHTRIPAAPGARQKLHIDLPPHGRNKPVTIHLPEGYRPVLHSIEPIGGTIFPLPPRQRWVAYGDSITQGWTTSDPGRAWTAVAAREANLDVINLGFAGAARGELPAASFVSTVPTDVISLAWGTNCWSQIPMDRSYITELMRFFLTVIRSGHPETPIVVLSPLVRPQAESIPNSAGATLEDLRQGIEAAVATFATTENDGRIHLVPGRELISSSHLVDGIHPGDQGHALIGQAMAAALTSAIRSGYGVETAPRVR</sequence>
<keyword evidence="3" id="KW-1185">Reference proteome</keyword>
<gene>
    <name evidence="2" type="ORF">HGG74_15310</name>
</gene>
<dbReference type="InterPro" id="IPR036514">
    <property type="entry name" value="SGNH_hydro_sf"/>
</dbReference>
<protein>
    <submittedName>
        <fullName evidence="2">GDSL family lipase</fullName>
    </submittedName>
</protein>
<evidence type="ECO:0000313" key="2">
    <source>
        <dbReference type="EMBL" id="NKX55883.1"/>
    </source>
</evidence>
<evidence type="ECO:0000259" key="1">
    <source>
        <dbReference type="Pfam" id="PF14606"/>
    </source>
</evidence>